<dbReference type="Pfam" id="PF20150">
    <property type="entry name" value="2EXR"/>
    <property type="match status" value="1"/>
</dbReference>
<name>A0A1L7WIQ1_9HELO</name>
<sequence>MSKEMPKALVVYAAQSSPAPATPDTFTLFPKLPLELRNIIWLFALPPSRHVKFRNRRILQDLVESSVCYDNIRLNASTKIPTILSVCSESRAVALVHYPLHLHNILGGFPLSIDYETDIFEISGEDSTQTLFVLIEMAGHFKRTGDREIMHLKENIHYLVLGGVFWAEDTVAFLVELKSLEKLVLKIPDHFRYVTAVEHLESSFKSLAMNKIKVIWEQKRGEEALPQIEFVFPGSGATLLT</sequence>
<evidence type="ECO:0000313" key="2">
    <source>
        <dbReference type="EMBL" id="CZR52636.1"/>
    </source>
</evidence>
<reference evidence="2 3" key="1">
    <citation type="submission" date="2016-03" db="EMBL/GenBank/DDBJ databases">
        <authorList>
            <person name="Ploux O."/>
        </authorList>
    </citation>
    <scope>NUCLEOTIDE SEQUENCE [LARGE SCALE GENOMIC DNA]</scope>
    <source>
        <strain evidence="2 3">UAMH 11012</strain>
    </source>
</reference>
<dbReference type="PANTHER" id="PTHR35910">
    <property type="entry name" value="2EXR DOMAIN-CONTAINING PROTEIN"/>
    <property type="match status" value="1"/>
</dbReference>
<dbReference type="AlphaFoldDB" id="A0A1L7WIQ1"/>
<dbReference type="Proteomes" id="UP000184330">
    <property type="component" value="Unassembled WGS sequence"/>
</dbReference>
<evidence type="ECO:0000259" key="1">
    <source>
        <dbReference type="Pfam" id="PF20150"/>
    </source>
</evidence>
<keyword evidence="3" id="KW-1185">Reference proteome</keyword>
<dbReference type="EMBL" id="FJOG01000003">
    <property type="protein sequence ID" value="CZR52636.1"/>
    <property type="molecule type" value="Genomic_DNA"/>
</dbReference>
<dbReference type="OrthoDB" id="3473305at2759"/>
<evidence type="ECO:0000313" key="3">
    <source>
        <dbReference type="Proteomes" id="UP000184330"/>
    </source>
</evidence>
<feature type="domain" description="2EXR" evidence="1">
    <location>
        <begin position="26"/>
        <end position="120"/>
    </location>
</feature>
<gene>
    <name evidence="2" type="ORF">PAC_02513</name>
</gene>
<proteinExistence type="predicted"/>
<protein>
    <recommendedName>
        <fullName evidence="1">2EXR domain-containing protein</fullName>
    </recommendedName>
</protein>
<accession>A0A1L7WIQ1</accession>
<dbReference type="PANTHER" id="PTHR35910:SF6">
    <property type="entry name" value="2EXR DOMAIN-CONTAINING PROTEIN"/>
    <property type="match status" value="1"/>
</dbReference>
<dbReference type="InterPro" id="IPR045518">
    <property type="entry name" value="2EXR"/>
</dbReference>
<organism evidence="2 3">
    <name type="scientific">Phialocephala subalpina</name>
    <dbReference type="NCBI Taxonomy" id="576137"/>
    <lineage>
        <taxon>Eukaryota</taxon>
        <taxon>Fungi</taxon>
        <taxon>Dikarya</taxon>
        <taxon>Ascomycota</taxon>
        <taxon>Pezizomycotina</taxon>
        <taxon>Leotiomycetes</taxon>
        <taxon>Helotiales</taxon>
        <taxon>Mollisiaceae</taxon>
        <taxon>Phialocephala</taxon>
        <taxon>Phialocephala fortinii species complex</taxon>
    </lineage>
</organism>